<dbReference type="GO" id="GO:0006508">
    <property type="term" value="P:proteolysis"/>
    <property type="evidence" value="ECO:0007669"/>
    <property type="project" value="InterPro"/>
</dbReference>
<gene>
    <name evidence="5" type="ORF">DX914_16025</name>
</gene>
<dbReference type="PANTHER" id="PTHR43689">
    <property type="entry name" value="HYDROLASE"/>
    <property type="match status" value="1"/>
</dbReference>
<sequence length="386" mass="43208">MGYPTAPKWIASWLLALALPCTAYAADPDQDAAKNAPKDPYSDARAIVADLQRIVTPNGVQETFKAPIGGIDQWVSVRGKDRAHPLLLFVHGGPASPSMPVAWTFQRPWEDYYTVVNWDQRGAGKTYLANPPDQVAPTIRIDRYVDDTIDLIELLGKRYGKRKVVLVGHSWGSIVALKAALKRPDLIHAYVGIGQVISVPENERLSYEYALRMAREHNNQEAIRDLQALAPYPGPEPLTRERIIRERNWAQLYSGLTAYRTQSDYYYDAPKLSPEYTAADRAAIDQGNQLTLGRILQEWSRVDFTPVRNVPFPVFMHMGRYDQTTPSAPTARWITAVKAPVKRGIWFEHSAHLSPMEEPGRTLVSLVEDVLPVVKGDAADTKAGNR</sequence>
<dbReference type="AlphaFoldDB" id="A0A371JXV5"/>
<comment type="caution">
    <text evidence="5">The sequence shown here is derived from an EMBL/GenBank/DDBJ whole genome shotgun (WGS) entry which is preliminary data.</text>
</comment>
<dbReference type="PRINTS" id="PR00793">
    <property type="entry name" value="PROAMNOPTASE"/>
</dbReference>
<evidence type="ECO:0000313" key="5">
    <source>
        <dbReference type="EMBL" id="RDZ26498.1"/>
    </source>
</evidence>
<dbReference type="InterPro" id="IPR002410">
    <property type="entry name" value="Peptidase_S33"/>
</dbReference>
<keyword evidence="2 5" id="KW-0378">Hydrolase</keyword>
<organism evidence="5 6">
    <name type="scientific">Lysobacter silvisoli</name>
    <dbReference type="NCBI Taxonomy" id="2293254"/>
    <lineage>
        <taxon>Bacteria</taxon>
        <taxon>Pseudomonadati</taxon>
        <taxon>Pseudomonadota</taxon>
        <taxon>Gammaproteobacteria</taxon>
        <taxon>Lysobacterales</taxon>
        <taxon>Lysobacteraceae</taxon>
        <taxon>Lysobacter</taxon>
    </lineage>
</organism>
<dbReference type="OrthoDB" id="9796770at2"/>
<dbReference type="InterPro" id="IPR029058">
    <property type="entry name" value="AB_hydrolase_fold"/>
</dbReference>
<name>A0A371JXV5_9GAMM</name>
<feature type="domain" description="AB hydrolase-1" evidence="4">
    <location>
        <begin position="87"/>
        <end position="362"/>
    </location>
</feature>
<accession>A0A371JXV5</accession>
<protein>
    <submittedName>
        <fullName evidence="5">Alpha/beta hydrolase</fullName>
    </submittedName>
</protein>
<evidence type="ECO:0000256" key="1">
    <source>
        <dbReference type="ARBA" id="ARBA00010088"/>
    </source>
</evidence>
<dbReference type="Pfam" id="PF12697">
    <property type="entry name" value="Abhydrolase_6"/>
    <property type="match status" value="1"/>
</dbReference>
<dbReference type="Proteomes" id="UP000264492">
    <property type="component" value="Unassembled WGS sequence"/>
</dbReference>
<keyword evidence="6" id="KW-1185">Reference proteome</keyword>
<dbReference type="RefSeq" id="WP_115860585.1">
    <property type="nucleotide sequence ID" value="NZ_QTSU01000003.1"/>
</dbReference>
<evidence type="ECO:0000313" key="6">
    <source>
        <dbReference type="Proteomes" id="UP000264492"/>
    </source>
</evidence>
<evidence type="ECO:0000256" key="3">
    <source>
        <dbReference type="SAM" id="SignalP"/>
    </source>
</evidence>
<dbReference type="EMBL" id="QTSU01000003">
    <property type="protein sequence ID" value="RDZ26498.1"/>
    <property type="molecule type" value="Genomic_DNA"/>
</dbReference>
<comment type="similarity">
    <text evidence="1">Belongs to the peptidase S33 family.</text>
</comment>
<keyword evidence="3" id="KW-0732">Signal</keyword>
<dbReference type="Gene3D" id="3.40.50.1820">
    <property type="entry name" value="alpha/beta hydrolase"/>
    <property type="match status" value="1"/>
</dbReference>
<dbReference type="PANTHER" id="PTHR43689:SF8">
    <property type="entry name" value="ALPHA_BETA-HYDROLASES SUPERFAMILY PROTEIN"/>
    <property type="match status" value="1"/>
</dbReference>
<evidence type="ECO:0000256" key="2">
    <source>
        <dbReference type="ARBA" id="ARBA00022801"/>
    </source>
</evidence>
<feature type="signal peptide" evidence="3">
    <location>
        <begin position="1"/>
        <end position="25"/>
    </location>
</feature>
<dbReference type="GO" id="GO:0008233">
    <property type="term" value="F:peptidase activity"/>
    <property type="evidence" value="ECO:0007669"/>
    <property type="project" value="InterPro"/>
</dbReference>
<evidence type="ECO:0000259" key="4">
    <source>
        <dbReference type="Pfam" id="PF12697"/>
    </source>
</evidence>
<dbReference type="SUPFAM" id="SSF53474">
    <property type="entry name" value="alpha/beta-Hydrolases"/>
    <property type="match status" value="1"/>
</dbReference>
<dbReference type="InterPro" id="IPR000073">
    <property type="entry name" value="AB_hydrolase_1"/>
</dbReference>
<proteinExistence type="inferred from homology"/>
<reference evidence="5 6" key="1">
    <citation type="submission" date="2018-08" db="EMBL/GenBank/DDBJ databases">
        <title>Lysobacter sp. zong2l5, whole genome shotgun sequence.</title>
        <authorList>
            <person name="Zhang X."/>
            <person name="Feng G."/>
            <person name="Zhu H."/>
        </authorList>
    </citation>
    <scope>NUCLEOTIDE SEQUENCE [LARGE SCALE GENOMIC DNA]</scope>
    <source>
        <strain evidence="6">zong2l5</strain>
    </source>
</reference>
<feature type="chain" id="PRO_5017044458" evidence="3">
    <location>
        <begin position="26"/>
        <end position="386"/>
    </location>
</feature>